<keyword evidence="8" id="KW-0378">Hydrolase</keyword>
<accession>A0A1M6VXN9</accession>
<evidence type="ECO:0000256" key="8">
    <source>
        <dbReference type="ARBA" id="ARBA00022801"/>
    </source>
</evidence>
<dbReference type="SUPFAM" id="SSF56519">
    <property type="entry name" value="Penicillin binding protein dimerisation domain"/>
    <property type="match status" value="1"/>
</dbReference>
<dbReference type="GO" id="GO:0071555">
    <property type="term" value="P:cell wall organization"/>
    <property type="evidence" value="ECO:0007669"/>
    <property type="project" value="UniProtKB-KW"/>
</dbReference>
<keyword evidence="6" id="KW-0645">Protease</keyword>
<keyword evidence="18" id="KW-1185">Reference proteome</keyword>
<protein>
    <submittedName>
        <fullName evidence="17">Peptidoglycan glycosyltransferase</fullName>
    </submittedName>
</protein>
<dbReference type="RefSeq" id="WP_073304989.1">
    <property type="nucleotide sequence ID" value="NZ_FRAW01000021.1"/>
</dbReference>
<keyword evidence="3" id="KW-1003">Cell membrane</keyword>
<keyword evidence="11 14" id="KW-1133">Transmembrane helix</keyword>
<evidence type="ECO:0000313" key="17">
    <source>
        <dbReference type="EMBL" id="SHK86250.1"/>
    </source>
</evidence>
<evidence type="ECO:0000256" key="10">
    <source>
        <dbReference type="ARBA" id="ARBA00022984"/>
    </source>
</evidence>
<gene>
    <name evidence="17" type="ORF">SAMN05720469_12110</name>
</gene>
<keyword evidence="12 14" id="KW-0472">Membrane</keyword>
<dbReference type="InterPro" id="IPR012338">
    <property type="entry name" value="Beta-lactam/transpept-like"/>
</dbReference>
<dbReference type="GO" id="GO:0008360">
    <property type="term" value="P:regulation of cell shape"/>
    <property type="evidence" value="ECO:0007669"/>
    <property type="project" value="UniProtKB-KW"/>
</dbReference>
<evidence type="ECO:0000256" key="11">
    <source>
        <dbReference type="ARBA" id="ARBA00022989"/>
    </source>
</evidence>
<proteinExistence type="predicted"/>
<evidence type="ECO:0000259" key="16">
    <source>
        <dbReference type="Pfam" id="PF03717"/>
    </source>
</evidence>
<evidence type="ECO:0000256" key="9">
    <source>
        <dbReference type="ARBA" id="ARBA00022960"/>
    </source>
</evidence>
<keyword evidence="17" id="KW-0808">Transferase</keyword>
<dbReference type="InterPro" id="IPR005311">
    <property type="entry name" value="PBP_dimer"/>
</dbReference>
<organism evidence="17 18">
    <name type="scientific">Fibrobacter intestinalis</name>
    <dbReference type="NCBI Taxonomy" id="28122"/>
    <lineage>
        <taxon>Bacteria</taxon>
        <taxon>Pseudomonadati</taxon>
        <taxon>Fibrobacterota</taxon>
        <taxon>Fibrobacteria</taxon>
        <taxon>Fibrobacterales</taxon>
        <taxon>Fibrobacteraceae</taxon>
        <taxon>Fibrobacter</taxon>
    </lineage>
</organism>
<dbReference type="Gene3D" id="3.40.710.10">
    <property type="entry name" value="DD-peptidase/beta-lactamase superfamily"/>
    <property type="match status" value="1"/>
</dbReference>
<dbReference type="Gene3D" id="3.90.1310.10">
    <property type="entry name" value="Penicillin-binding protein 2a (Domain 2)"/>
    <property type="match status" value="1"/>
</dbReference>
<evidence type="ECO:0000256" key="13">
    <source>
        <dbReference type="ARBA" id="ARBA00023316"/>
    </source>
</evidence>
<keyword evidence="13" id="KW-0961">Cell wall biogenesis/degradation</keyword>
<evidence type="ECO:0000256" key="4">
    <source>
        <dbReference type="ARBA" id="ARBA00022519"/>
    </source>
</evidence>
<evidence type="ECO:0000313" key="18">
    <source>
        <dbReference type="Proteomes" id="UP000184275"/>
    </source>
</evidence>
<dbReference type="InterPro" id="IPR001460">
    <property type="entry name" value="PCN-bd_Tpept"/>
</dbReference>
<comment type="subcellular location">
    <subcellularLocation>
        <location evidence="2">Cell membrane</location>
    </subcellularLocation>
    <subcellularLocation>
        <location evidence="1">Membrane</location>
        <topology evidence="1">Single-pass membrane protein</topology>
    </subcellularLocation>
</comment>
<feature type="transmembrane region" description="Helical" evidence="14">
    <location>
        <begin position="16"/>
        <end position="36"/>
    </location>
</feature>
<feature type="domain" description="Penicillin-binding protein transpeptidase" evidence="15">
    <location>
        <begin position="276"/>
        <end position="603"/>
    </location>
</feature>
<keyword evidence="10" id="KW-0573">Peptidoglycan synthesis</keyword>
<dbReference type="NCBIfam" id="TIGR03423">
    <property type="entry name" value="pbp2_mrdA"/>
    <property type="match status" value="1"/>
</dbReference>
<dbReference type="Gene3D" id="3.30.1390.30">
    <property type="entry name" value="Penicillin-binding protein 2a, domain 3"/>
    <property type="match status" value="1"/>
</dbReference>
<keyword evidence="7 14" id="KW-0812">Transmembrane</keyword>
<dbReference type="GO" id="GO:0009252">
    <property type="term" value="P:peptidoglycan biosynthetic process"/>
    <property type="evidence" value="ECO:0007669"/>
    <property type="project" value="UniProtKB-KW"/>
</dbReference>
<dbReference type="GO" id="GO:0009002">
    <property type="term" value="F:serine-type D-Ala-D-Ala carboxypeptidase activity"/>
    <property type="evidence" value="ECO:0007669"/>
    <property type="project" value="InterPro"/>
</dbReference>
<evidence type="ECO:0000256" key="1">
    <source>
        <dbReference type="ARBA" id="ARBA00004167"/>
    </source>
</evidence>
<keyword evidence="4" id="KW-0997">Cell inner membrane</keyword>
<dbReference type="GO" id="GO:0016740">
    <property type="term" value="F:transferase activity"/>
    <property type="evidence" value="ECO:0007669"/>
    <property type="project" value="UniProtKB-KW"/>
</dbReference>
<evidence type="ECO:0000256" key="6">
    <source>
        <dbReference type="ARBA" id="ARBA00022670"/>
    </source>
</evidence>
<sequence length="619" mass="68402">MSKRTLTELQNRNVKTFVFMALVALVFFCLSIRLFYLQSVRYEQNLQSADENRLRRVVLKAERGLIYDRNGTLLVGNRPSYQIVVLPAEIRKMPQSQKDSLFKRLIHLKDSQGENLFDSAVVETMFQRSAWKSHGTLRILEDASEEQVSIVQERSGEFPGVTTVVESRRSYPYGSLAAHLLGYTGEISDEQLELPEFAGYSSGDRVGQKGLEKQYDGEFRGEDGVKFVEVDAYGRHVRNIEGMQNVPSVPGYGMVTTIDLDIQKAAEEAMPDSVRGAIVALDPRNGEILAMVSSPRLDPNIFSLKRRERNKGWAKVALDSTRPLMNRAIAGVYPPASVFKLVTSGAGLENRLVTGVTHLQKSCTGGFTFGSRYQKCWGAHGNLDLVNALRLSCDVYFYQLGLMLGMERINEFGYRFGLGHQLGIDIPGEKQGWLPDSVSFNQRNQRNGWRWAKGLILNLAIGQGQLVTPLQEAVLAGSIATGKGVFRPHLMKELRDVDGKLVGRYIPEKIFEGNMNDFTHKTLLAGMDSVVNHPGGTGKRAAIPGIRVGGKSGSGEWKKGEKTHAWFVAVAPLYDPEIAVAVIQEAQGGGGAKSAPVCRKVMEAYFAKVHGKDSTGVKK</sequence>
<dbReference type="GO" id="GO:0005886">
    <property type="term" value="C:plasma membrane"/>
    <property type="evidence" value="ECO:0007669"/>
    <property type="project" value="UniProtKB-SubCell"/>
</dbReference>
<keyword evidence="5" id="KW-0121">Carboxypeptidase</keyword>
<evidence type="ECO:0000256" key="14">
    <source>
        <dbReference type="SAM" id="Phobius"/>
    </source>
</evidence>
<dbReference type="Pfam" id="PF00905">
    <property type="entry name" value="Transpeptidase"/>
    <property type="match status" value="1"/>
</dbReference>
<dbReference type="PANTHER" id="PTHR30627">
    <property type="entry name" value="PEPTIDOGLYCAN D,D-TRANSPEPTIDASE"/>
    <property type="match status" value="1"/>
</dbReference>
<dbReference type="AlphaFoldDB" id="A0A1M6VXN9"/>
<dbReference type="GO" id="GO:0071972">
    <property type="term" value="F:peptidoglycan L,D-transpeptidase activity"/>
    <property type="evidence" value="ECO:0007669"/>
    <property type="project" value="TreeGrafter"/>
</dbReference>
<dbReference type="Pfam" id="PF03717">
    <property type="entry name" value="PBP_dimer"/>
    <property type="match status" value="1"/>
</dbReference>
<evidence type="ECO:0000256" key="12">
    <source>
        <dbReference type="ARBA" id="ARBA00023136"/>
    </source>
</evidence>
<feature type="domain" description="Penicillin-binding protein dimerisation" evidence="16">
    <location>
        <begin position="60"/>
        <end position="240"/>
    </location>
</feature>
<dbReference type="InterPro" id="IPR036138">
    <property type="entry name" value="PBP_dimer_sf"/>
</dbReference>
<dbReference type="InterPro" id="IPR017790">
    <property type="entry name" value="Penicillin-binding_protein_2"/>
</dbReference>
<evidence type="ECO:0000256" key="3">
    <source>
        <dbReference type="ARBA" id="ARBA00022475"/>
    </source>
</evidence>
<keyword evidence="9" id="KW-0133">Cell shape</keyword>
<name>A0A1M6VXN9_9BACT</name>
<dbReference type="GO" id="GO:0006508">
    <property type="term" value="P:proteolysis"/>
    <property type="evidence" value="ECO:0007669"/>
    <property type="project" value="UniProtKB-KW"/>
</dbReference>
<dbReference type="InterPro" id="IPR050515">
    <property type="entry name" value="Beta-lactam/transpept"/>
</dbReference>
<dbReference type="SUPFAM" id="SSF56601">
    <property type="entry name" value="beta-lactamase/transpeptidase-like"/>
    <property type="match status" value="1"/>
</dbReference>
<dbReference type="Proteomes" id="UP000184275">
    <property type="component" value="Unassembled WGS sequence"/>
</dbReference>
<reference evidence="18" key="1">
    <citation type="submission" date="2016-11" db="EMBL/GenBank/DDBJ databases">
        <authorList>
            <person name="Varghese N."/>
            <person name="Submissions S."/>
        </authorList>
    </citation>
    <scope>NUCLEOTIDE SEQUENCE [LARGE SCALE GENOMIC DNA]</scope>
    <source>
        <strain evidence="18">UWOS</strain>
    </source>
</reference>
<evidence type="ECO:0000256" key="7">
    <source>
        <dbReference type="ARBA" id="ARBA00022692"/>
    </source>
</evidence>
<dbReference type="PANTHER" id="PTHR30627:SF2">
    <property type="entry name" value="PEPTIDOGLYCAN D,D-TRANSPEPTIDASE MRDA"/>
    <property type="match status" value="1"/>
</dbReference>
<dbReference type="GO" id="GO:0008658">
    <property type="term" value="F:penicillin binding"/>
    <property type="evidence" value="ECO:0007669"/>
    <property type="project" value="InterPro"/>
</dbReference>
<evidence type="ECO:0000259" key="15">
    <source>
        <dbReference type="Pfam" id="PF00905"/>
    </source>
</evidence>
<dbReference type="EMBL" id="FRAW01000021">
    <property type="protein sequence ID" value="SHK86250.1"/>
    <property type="molecule type" value="Genomic_DNA"/>
</dbReference>
<evidence type="ECO:0000256" key="2">
    <source>
        <dbReference type="ARBA" id="ARBA00004236"/>
    </source>
</evidence>
<evidence type="ECO:0000256" key="5">
    <source>
        <dbReference type="ARBA" id="ARBA00022645"/>
    </source>
</evidence>